<comment type="subcellular location">
    <subcellularLocation>
        <location evidence="1">Membrane</location>
        <topology evidence="1">Single-pass membrane protein</topology>
    </subcellularLocation>
</comment>
<evidence type="ECO:0000259" key="4">
    <source>
        <dbReference type="Pfam" id="PF13947"/>
    </source>
</evidence>
<dbReference type="PANTHER" id="PTHR33138">
    <property type="entry name" value="OS01G0690200 PROTEIN"/>
    <property type="match status" value="1"/>
</dbReference>
<name>A0AA88DJP2_FICCA</name>
<feature type="chain" id="PRO_5041716768" description="Wall-associated receptor kinase galacturonan-binding domain-containing protein" evidence="3">
    <location>
        <begin position="31"/>
        <end position="302"/>
    </location>
</feature>
<evidence type="ECO:0000256" key="3">
    <source>
        <dbReference type="SAM" id="SignalP"/>
    </source>
</evidence>
<dbReference type="GO" id="GO:0030247">
    <property type="term" value="F:polysaccharide binding"/>
    <property type="evidence" value="ECO:0007669"/>
    <property type="project" value="InterPro"/>
</dbReference>
<proteinExistence type="predicted"/>
<dbReference type="AlphaFoldDB" id="A0AA88DJP2"/>
<gene>
    <name evidence="5" type="ORF">TIFTF001_020850</name>
</gene>
<reference evidence="5" key="1">
    <citation type="submission" date="2023-07" db="EMBL/GenBank/DDBJ databases">
        <title>draft genome sequence of fig (Ficus carica).</title>
        <authorList>
            <person name="Takahashi T."/>
            <person name="Nishimura K."/>
        </authorList>
    </citation>
    <scope>NUCLEOTIDE SEQUENCE</scope>
</reference>
<dbReference type="PANTHER" id="PTHR33138:SF30">
    <property type="entry name" value="LEAF RUST 10 DISEASE-RESISTANCE LOCUS RECEPTOR-LIKE PROTEIN KINASE-LIKE 2.7"/>
    <property type="match status" value="1"/>
</dbReference>
<feature type="domain" description="Wall-associated receptor kinase galacturonan-binding" evidence="4">
    <location>
        <begin position="36"/>
        <end position="104"/>
    </location>
</feature>
<dbReference type="Proteomes" id="UP001187192">
    <property type="component" value="Unassembled WGS sequence"/>
</dbReference>
<evidence type="ECO:0000313" key="6">
    <source>
        <dbReference type="Proteomes" id="UP001187192"/>
    </source>
</evidence>
<dbReference type="EMBL" id="BTGU01000038">
    <property type="protein sequence ID" value="GMN51699.1"/>
    <property type="molecule type" value="Genomic_DNA"/>
</dbReference>
<evidence type="ECO:0000313" key="5">
    <source>
        <dbReference type="EMBL" id="GMN51699.1"/>
    </source>
</evidence>
<feature type="signal peptide" evidence="3">
    <location>
        <begin position="1"/>
        <end position="30"/>
    </location>
</feature>
<accession>A0AA88DJP2</accession>
<evidence type="ECO:0000256" key="1">
    <source>
        <dbReference type="ARBA" id="ARBA00004167"/>
    </source>
</evidence>
<keyword evidence="6" id="KW-1185">Reference proteome</keyword>
<dbReference type="Pfam" id="PF13947">
    <property type="entry name" value="GUB_WAK_bind"/>
    <property type="match status" value="1"/>
</dbReference>
<organism evidence="5 6">
    <name type="scientific">Ficus carica</name>
    <name type="common">Common fig</name>
    <dbReference type="NCBI Taxonomy" id="3494"/>
    <lineage>
        <taxon>Eukaryota</taxon>
        <taxon>Viridiplantae</taxon>
        <taxon>Streptophyta</taxon>
        <taxon>Embryophyta</taxon>
        <taxon>Tracheophyta</taxon>
        <taxon>Spermatophyta</taxon>
        <taxon>Magnoliopsida</taxon>
        <taxon>eudicotyledons</taxon>
        <taxon>Gunneridae</taxon>
        <taxon>Pentapetalae</taxon>
        <taxon>rosids</taxon>
        <taxon>fabids</taxon>
        <taxon>Rosales</taxon>
        <taxon>Moraceae</taxon>
        <taxon>Ficeae</taxon>
        <taxon>Ficus</taxon>
    </lineage>
</organism>
<keyword evidence="2 3" id="KW-0732">Signal</keyword>
<comment type="caution">
    <text evidence="5">The sequence shown here is derived from an EMBL/GenBank/DDBJ whole genome shotgun (WGS) entry which is preliminary data.</text>
</comment>
<evidence type="ECO:0000256" key="2">
    <source>
        <dbReference type="ARBA" id="ARBA00022729"/>
    </source>
</evidence>
<sequence>MEMSGRESLFIQFIAHLVVLIIIFLKTSYANNQQSCPPSSCGDLDNITHPFRLKTDPRGCGNVRYELSCENNLPFLYLPTLEYKYYKLFVQALNYDNSTIRVVDPDLRKDDYCSSIPKISLTKYDISLENGFETKIKYNRAHHGCWSLEFSRDYDLTDTAIFLTCEKPMNGSRLHHYVDRAPYCAVNNSVFSESKRLYSYIVVNGNLSFSDLEESCRVDTMTLISRRKGREEMTNRSTYRDIHNELVYGFEISWLPSYEMESDEYRFFGTCFRESCEYNYWRTCYIDQDFNKVRCLIHCGKA</sequence>
<protein>
    <recommendedName>
        <fullName evidence="4">Wall-associated receptor kinase galacturonan-binding domain-containing protein</fullName>
    </recommendedName>
</protein>
<dbReference type="InterPro" id="IPR025287">
    <property type="entry name" value="WAK_GUB"/>
</dbReference>
<dbReference type="GO" id="GO:0016020">
    <property type="term" value="C:membrane"/>
    <property type="evidence" value="ECO:0007669"/>
    <property type="project" value="UniProtKB-SubCell"/>
</dbReference>
<dbReference type="Gramene" id="FCD_00020227-RA">
    <property type="protein sequence ID" value="FCD_00020227-RA:cds"/>
    <property type="gene ID" value="FCD_00020227"/>
</dbReference>